<dbReference type="AlphaFoldDB" id="A0A5N5H1V9"/>
<dbReference type="InterPro" id="IPR001810">
    <property type="entry name" value="F-box_dom"/>
</dbReference>
<dbReference type="SUPFAM" id="SSF81383">
    <property type="entry name" value="F-box domain"/>
    <property type="match status" value="1"/>
</dbReference>
<dbReference type="Pfam" id="PF08268">
    <property type="entry name" value="FBA_3"/>
    <property type="match status" value="1"/>
</dbReference>
<reference evidence="4 5" key="1">
    <citation type="submission" date="2019-09" db="EMBL/GenBank/DDBJ databases">
        <authorList>
            <person name="Ou C."/>
        </authorList>
    </citation>
    <scope>NUCLEOTIDE SEQUENCE [LARGE SCALE GENOMIC DNA]</scope>
    <source>
        <strain evidence="4">S2</strain>
        <tissue evidence="4">Leaf</tissue>
    </source>
</reference>
<dbReference type="InterPro" id="IPR017451">
    <property type="entry name" value="F-box-assoc_interact_dom"/>
</dbReference>
<feature type="domain" description="F-box associated beta-propeller type 3" evidence="2">
    <location>
        <begin position="182"/>
        <end position="396"/>
    </location>
</feature>
<keyword evidence="5" id="KW-1185">Reference proteome</keyword>
<gene>
    <name evidence="4" type="ORF">D8674_015209</name>
</gene>
<evidence type="ECO:0000259" key="3">
    <source>
        <dbReference type="Pfam" id="PF12937"/>
    </source>
</evidence>
<proteinExistence type="predicted"/>
<accession>A0A5N5H1V9</accession>
<comment type="caution">
    <text evidence="4">The sequence shown here is derived from an EMBL/GenBank/DDBJ whole genome shotgun (WGS) entry which is preliminary data.</text>
</comment>
<dbReference type="Proteomes" id="UP000327157">
    <property type="component" value="Chromosome 15"/>
</dbReference>
<organism evidence="4 5">
    <name type="scientific">Pyrus ussuriensis x Pyrus communis</name>
    <dbReference type="NCBI Taxonomy" id="2448454"/>
    <lineage>
        <taxon>Eukaryota</taxon>
        <taxon>Viridiplantae</taxon>
        <taxon>Streptophyta</taxon>
        <taxon>Embryophyta</taxon>
        <taxon>Tracheophyta</taxon>
        <taxon>Spermatophyta</taxon>
        <taxon>Magnoliopsida</taxon>
        <taxon>eudicotyledons</taxon>
        <taxon>Gunneridae</taxon>
        <taxon>Pentapetalae</taxon>
        <taxon>rosids</taxon>
        <taxon>fabids</taxon>
        <taxon>Rosales</taxon>
        <taxon>Rosaceae</taxon>
        <taxon>Amygdaloideae</taxon>
        <taxon>Maleae</taxon>
        <taxon>Pyrus</taxon>
    </lineage>
</organism>
<dbReference type="Pfam" id="PF12937">
    <property type="entry name" value="F-box-like"/>
    <property type="match status" value="1"/>
</dbReference>
<evidence type="ECO:0000259" key="2">
    <source>
        <dbReference type="Pfam" id="PF08268"/>
    </source>
</evidence>
<feature type="domain" description="F-box" evidence="3">
    <location>
        <begin position="76"/>
        <end position="126"/>
    </location>
</feature>
<reference evidence="5" key="2">
    <citation type="submission" date="2019-10" db="EMBL/GenBank/DDBJ databases">
        <title>A de novo genome assembly of a pear dwarfing rootstock.</title>
        <authorList>
            <person name="Wang F."/>
            <person name="Wang J."/>
            <person name="Li S."/>
            <person name="Zhang Y."/>
            <person name="Fang M."/>
            <person name="Ma L."/>
            <person name="Zhao Y."/>
            <person name="Jiang S."/>
        </authorList>
    </citation>
    <scope>NUCLEOTIDE SEQUENCE [LARGE SCALE GENOMIC DNA]</scope>
</reference>
<reference evidence="4 5" key="3">
    <citation type="submission" date="2019-11" db="EMBL/GenBank/DDBJ databases">
        <title>A de novo genome assembly of a pear dwarfing rootstock.</title>
        <authorList>
            <person name="Wang F."/>
            <person name="Wang J."/>
            <person name="Li S."/>
            <person name="Zhang Y."/>
            <person name="Fang M."/>
            <person name="Ma L."/>
            <person name="Zhao Y."/>
            <person name="Jiang S."/>
        </authorList>
    </citation>
    <scope>NUCLEOTIDE SEQUENCE [LARGE SCALE GENOMIC DNA]</scope>
    <source>
        <strain evidence="4">S2</strain>
        <tissue evidence="4">Leaf</tissue>
    </source>
</reference>
<dbReference type="OrthoDB" id="5314306at2759"/>
<dbReference type="NCBIfam" id="TIGR01640">
    <property type="entry name" value="F_box_assoc_1"/>
    <property type="match status" value="1"/>
</dbReference>
<dbReference type="InterPro" id="IPR036047">
    <property type="entry name" value="F-box-like_dom_sf"/>
</dbReference>
<dbReference type="Gene3D" id="1.20.1280.50">
    <property type="match status" value="1"/>
</dbReference>
<dbReference type="PANTHER" id="PTHR31672:SF13">
    <property type="entry name" value="F-BOX PROTEIN CPR30-LIKE"/>
    <property type="match status" value="1"/>
</dbReference>
<protein>
    <submittedName>
        <fullName evidence="4">F-box protein CPR30-like</fullName>
    </submittedName>
</protein>
<feature type="compositionally biased region" description="Polar residues" evidence="1">
    <location>
        <begin position="1"/>
        <end position="13"/>
    </location>
</feature>
<evidence type="ECO:0000313" key="4">
    <source>
        <dbReference type="EMBL" id="KAB2619340.1"/>
    </source>
</evidence>
<dbReference type="PANTHER" id="PTHR31672">
    <property type="entry name" value="BNACNNG10540D PROTEIN"/>
    <property type="match status" value="1"/>
</dbReference>
<evidence type="ECO:0000313" key="5">
    <source>
        <dbReference type="Proteomes" id="UP000327157"/>
    </source>
</evidence>
<feature type="compositionally biased region" description="Basic residues" evidence="1">
    <location>
        <begin position="42"/>
        <end position="58"/>
    </location>
</feature>
<name>A0A5N5H1V9_9ROSA</name>
<dbReference type="InterPro" id="IPR013187">
    <property type="entry name" value="F-box-assoc_dom_typ3"/>
</dbReference>
<sequence length="446" mass="50688">MAISPLQSATNNNSLPPPSPPLKKSKLSSSSSVEEAPSASRPLHHHSHHGRRRHHNRSSKTQENRRITTTTTDDAFQHLPEEIVRNILLVILDTLLIQQWLPSVKSLIKCGVVCKSWRYLIQSPSIADHLRCNQNQKADDNEVGRLHLIRRSIGDYLLYRDKPAPAYLSVTIWWRLATHDWIRPTYAFGYDSCTNDYKVLTIFSHQRSTGPAVDTPFAVQVYSLARGSWKTLSPSPPTVSIPGSDLLHITVHRKSVFNGAVQWFLCRNLNYKELGIVSFDMATESFSQIELPKPLRKTTDSLVLSVHEDSLALIKIFQRRYSRSRVITHCYLKLWVMQQYGAVKSWTESYSVTLSKPVSSVYHVGFISNGEQVFKSTKDIRLVMVDFKTKQVRYSGVGEGRNYESMDSFVESLLLLDQSNACSYQVAGTNKPTSLVDCSWHFLFTC</sequence>
<dbReference type="EMBL" id="SMOL01000401">
    <property type="protein sequence ID" value="KAB2619340.1"/>
    <property type="molecule type" value="Genomic_DNA"/>
</dbReference>
<evidence type="ECO:0000256" key="1">
    <source>
        <dbReference type="SAM" id="MobiDB-lite"/>
    </source>
</evidence>
<dbReference type="InterPro" id="IPR050796">
    <property type="entry name" value="SCF_F-box_component"/>
</dbReference>
<feature type="region of interest" description="Disordered" evidence="1">
    <location>
        <begin position="1"/>
        <end position="73"/>
    </location>
</feature>